<dbReference type="PANTHER" id="PTHR30204">
    <property type="entry name" value="REDOX-CYCLING DRUG-SENSING TRANSCRIPTIONAL ACTIVATOR SOXR"/>
    <property type="match status" value="1"/>
</dbReference>
<dbReference type="EMBL" id="FNYK01000039">
    <property type="protein sequence ID" value="SEI96262.1"/>
    <property type="molecule type" value="Genomic_DNA"/>
</dbReference>
<dbReference type="Proteomes" id="UP000183028">
    <property type="component" value="Unassembled WGS sequence"/>
</dbReference>
<keyword evidence="4" id="KW-1185">Reference proteome</keyword>
<evidence type="ECO:0000259" key="2">
    <source>
        <dbReference type="PROSITE" id="PS50937"/>
    </source>
</evidence>
<proteinExistence type="predicted"/>
<dbReference type="PROSITE" id="PS50937">
    <property type="entry name" value="HTH_MERR_2"/>
    <property type="match status" value="1"/>
</dbReference>
<dbReference type="SMART" id="SM00422">
    <property type="entry name" value="HTH_MERR"/>
    <property type="match status" value="1"/>
</dbReference>
<keyword evidence="1 3" id="KW-0238">DNA-binding</keyword>
<dbReference type="OrthoDB" id="9811174at2"/>
<accession>A0A1H6V7H4</accession>
<protein>
    <submittedName>
        <fullName evidence="3">DNA-binding transcriptional regulator, MerR family</fullName>
    </submittedName>
</protein>
<organism evidence="3 4">
    <name type="scientific">Sharpea azabuensis</name>
    <dbReference type="NCBI Taxonomy" id="322505"/>
    <lineage>
        <taxon>Bacteria</taxon>
        <taxon>Bacillati</taxon>
        <taxon>Bacillota</taxon>
        <taxon>Erysipelotrichia</taxon>
        <taxon>Erysipelotrichales</taxon>
        <taxon>Coprobacillaceae</taxon>
        <taxon>Sharpea</taxon>
    </lineage>
</organism>
<evidence type="ECO:0000313" key="3">
    <source>
        <dbReference type="EMBL" id="SEI96262.1"/>
    </source>
</evidence>
<evidence type="ECO:0000313" key="4">
    <source>
        <dbReference type="Proteomes" id="UP000183028"/>
    </source>
</evidence>
<gene>
    <name evidence="3" type="ORF">SAMN04487834_103925</name>
</gene>
<dbReference type="InterPro" id="IPR047057">
    <property type="entry name" value="MerR_fam"/>
</dbReference>
<dbReference type="GO" id="GO:0003700">
    <property type="term" value="F:DNA-binding transcription factor activity"/>
    <property type="evidence" value="ECO:0007669"/>
    <property type="project" value="InterPro"/>
</dbReference>
<dbReference type="InterPro" id="IPR000551">
    <property type="entry name" value="MerR-type_HTH_dom"/>
</dbReference>
<feature type="domain" description="HTH merR-type" evidence="2">
    <location>
        <begin position="1"/>
        <end position="70"/>
    </location>
</feature>
<dbReference type="Pfam" id="PF13411">
    <property type="entry name" value="MerR_1"/>
    <property type="match status" value="1"/>
</dbReference>
<sequence length="136" mass="16039">MYSMRETSQQCHLSYETLKYYCNIGLIPNVSRDEHNYRVFDDQDIAWINTLNCLKKCGMSLKEIKAYIALCLEGESSIMERKAMLAKKRDALLLKQQEIQASIDFIDHKQQLYDDIIDKKIPYHSYLVNYHPPKGR</sequence>
<dbReference type="eggNOG" id="COG0789">
    <property type="taxonomic scope" value="Bacteria"/>
</dbReference>
<reference evidence="4" key="1">
    <citation type="submission" date="2016-10" db="EMBL/GenBank/DDBJ databases">
        <authorList>
            <person name="Varghese N."/>
        </authorList>
    </citation>
    <scope>NUCLEOTIDE SEQUENCE [LARGE SCALE GENOMIC DNA]</scope>
    <source>
        <strain evidence="4">DSM 20406</strain>
    </source>
</reference>
<dbReference type="Gene3D" id="1.10.1660.10">
    <property type="match status" value="1"/>
</dbReference>
<dbReference type="RefSeq" id="WP_033163880.1">
    <property type="nucleotide sequence ID" value="NZ_KL370869.1"/>
</dbReference>
<name>A0A1H6V7H4_9FIRM</name>
<evidence type="ECO:0000256" key="1">
    <source>
        <dbReference type="ARBA" id="ARBA00023125"/>
    </source>
</evidence>
<dbReference type="PANTHER" id="PTHR30204:SF82">
    <property type="entry name" value="TRANSCRIPTIONAL REGULATOR, MERR FAMILY"/>
    <property type="match status" value="1"/>
</dbReference>
<dbReference type="STRING" id="322505.SAMN04487836_11322"/>
<dbReference type="GO" id="GO:0003677">
    <property type="term" value="F:DNA binding"/>
    <property type="evidence" value="ECO:0007669"/>
    <property type="project" value="UniProtKB-KW"/>
</dbReference>
<dbReference type="SUPFAM" id="SSF46955">
    <property type="entry name" value="Putative DNA-binding domain"/>
    <property type="match status" value="1"/>
</dbReference>
<dbReference type="InterPro" id="IPR009061">
    <property type="entry name" value="DNA-bd_dom_put_sf"/>
</dbReference>
<dbReference type="CDD" id="cd01109">
    <property type="entry name" value="HTH_YyaN"/>
    <property type="match status" value="1"/>
</dbReference>
<dbReference type="AlphaFoldDB" id="A0A1H6V7H4"/>